<dbReference type="GO" id="GO:0005634">
    <property type="term" value="C:nucleus"/>
    <property type="evidence" value="ECO:0007669"/>
    <property type="project" value="UniProtKB-ARBA"/>
</dbReference>
<accession>A0A3B0JIC4</accession>
<feature type="domain" description="RING-type" evidence="6">
    <location>
        <begin position="25"/>
        <end position="68"/>
    </location>
</feature>
<evidence type="ECO:0000313" key="8">
    <source>
        <dbReference type="Proteomes" id="UP000268350"/>
    </source>
</evidence>
<reference evidence="8" key="1">
    <citation type="submission" date="2018-01" db="EMBL/GenBank/DDBJ databases">
        <authorList>
            <person name="Alioto T."/>
            <person name="Alioto T."/>
        </authorList>
    </citation>
    <scope>NUCLEOTIDE SEQUENCE [LARGE SCALE GENOMIC DNA]</scope>
</reference>
<keyword evidence="8" id="KW-1185">Reference proteome</keyword>
<gene>
    <name evidence="7" type="ORF">DGUA_6G013920</name>
</gene>
<evidence type="ECO:0000256" key="1">
    <source>
        <dbReference type="ARBA" id="ARBA00022723"/>
    </source>
</evidence>
<keyword evidence="2 4" id="KW-0863">Zinc-finger</keyword>
<proteinExistence type="predicted"/>
<evidence type="ECO:0000256" key="2">
    <source>
        <dbReference type="ARBA" id="ARBA00022771"/>
    </source>
</evidence>
<dbReference type="InterPro" id="IPR018957">
    <property type="entry name" value="Znf_C3HC4_RING-type"/>
</dbReference>
<feature type="region of interest" description="Disordered" evidence="5">
    <location>
        <begin position="1"/>
        <end position="21"/>
    </location>
</feature>
<name>A0A3B0JIC4_DROGU</name>
<dbReference type="PANTHER" id="PTHR22894">
    <property type="entry name" value="RING-TYPE DOMAIN-CONTAINING PROTEIN"/>
    <property type="match status" value="1"/>
</dbReference>
<dbReference type="AlphaFoldDB" id="A0A3B0JIC4"/>
<dbReference type="InterPro" id="IPR017907">
    <property type="entry name" value="Znf_RING_CS"/>
</dbReference>
<dbReference type="InterPro" id="IPR013083">
    <property type="entry name" value="Znf_RING/FYVE/PHD"/>
</dbReference>
<dbReference type="Pfam" id="PF00097">
    <property type="entry name" value="zf-C3HC4"/>
    <property type="match status" value="1"/>
</dbReference>
<dbReference type="GO" id="GO:0060255">
    <property type="term" value="P:regulation of macromolecule metabolic process"/>
    <property type="evidence" value="ECO:0007669"/>
    <property type="project" value="UniProtKB-ARBA"/>
</dbReference>
<evidence type="ECO:0000313" key="7">
    <source>
        <dbReference type="EMBL" id="SPP82107.1"/>
    </source>
</evidence>
<dbReference type="Gene3D" id="3.30.40.10">
    <property type="entry name" value="Zinc/RING finger domain, C3HC4 (zinc finger)"/>
    <property type="match status" value="1"/>
</dbReference>
<dbReference type="InterPro" id="IPR038896">
    <property type="entry name" value="RNF170"/>
</dbReference>
<protein>
    <submittedName>
        <fullName evidence="7">Blast:Tripartite motif-containing protein 40</fullName>
    </submittedName>
</protein>
<dbReference type="Proteomes" id="UP000268350">
    <property type="component" value="Unassembled WGS sequence"/>
</dbReference>
<dbReference type="GO" id="GO:0008270">
    <property type="term" value="F:zinc ion binding"/>
    <property type="evidence" value="ECO:0007669"/>
    <property type="project" value="UniProtKB-KW"/>
</dbReference>
<organism evidence="7 8">
    <name type="scientific">Drosophila guanche</name>
    <name type="common">Fruit fly</name>
    <dbReference type="NCBI Taxonomy" id="7266"/>
    <lineage>
        <taxon>Eukaryota</taxon>
        <taxon>Metazoa</taxon>
        <taxon>Ecdysozoa</taxon>
        <taxon>Arthropoda</taxon>
        <taxon>Hexapoda</taxon>
        <taxon>Insecta</taxon>
        <taxon>Pterygota</taxon>
        <taxon>Neoptera</taxon>
        <taxon>Endopterygota</taxon>
        <taxon>Diptera</taxon>
        <taxon>Brachycera</taxon>
        <taxon>Muscomorpha</taxon>
        <taxon>Ephydroidea</taxon>
        <taxon>Drosophilidae</taxon>
        <taxon>Drosophila</taxon>
        <taxon>Sophophora</taxon>
    </lineage>
</organism>
<dbReference type="PANTHER" id="PTHR22894:SF5">
    <property type="entry name" value="RING-TYPE DOMAIN-CONTAINING PROTEIN"/>
    <property type="match status" value="1"/>
</dbReference>
<evidence type="ECO:0000256" key="5">
    <source>
        <dbReference type="SAM" id="MobiDB-lite"/>
    </source>
</evidence>
<keyword evidence="1" id="KW-0479">Metal-binding</keyword>
<evidence type="ECO:0000259" key="6">
    <source>
        <dbReference type="PROSITE" id="PS50089"/>
    </source>
</evidence>
<keyword evidence="3" id="KW-0862">Zinc</keyword>
<dbReference type="PROSITE" id="PS50089">
    <property type="entry name" value="ZF_RING_2"/>
    <property type="match status" value="1"/>
</dbReference>
<dbReference type="SUPFAM" id="SSF57850">
    <property type="entry name" value="RING/U-box"/>
    <property type="match status" value="1"/>
</dbReference>
<dbReference type="InterPro" id="IPR001841">
    <property type="entry name" value="Znf_RING"/>
</dbReference>
<dbReference type="GO" id="GO:0061630">
    <property type="term" value="F:ubiquitin protein ligase activity"/>
    <property type="evidence" value="ECO:0007669"/>
    <property type="project" value="InterPro"/>
</dbReference>
<sequence length="95" mass="11238">MDDRKNKKCDNKKRRKKRYGPDEDCTICIHPKTDAVATKCGHSFCKECISLHLNYISNHDVLYCPVCRTDVESYSDEECLDQRAWEHTRRIFPDL</sequence>
<dbReference type="EMBL" id="OUUW01000006">
    <property type="protein sequence ID" value="SPP82107.1"/>
    <property type="molecule type" value="Genomic_DNA"/>
</dbReference>
<evidence type="ECO:0000256" key="4">
    <source>
        <dbReference type="PROSITE-ProRule" id="PRU00175"/>
    </source>
</evidence>
<dbReference type="PROSITE" id="PS00518">
    <property type="entry name" value="ZF_RING_1"/>
    <property type="match status" value="1"/>
</dbReference>
<evidence type="ECO:0000256" key="3">
    <source>
        <dbReference type="ARBA" id="ARBA00022833"/>
    </source>
</evidence>
<dbReference type="OMA" id="YYISDKD"/>
<dbReference type="SMART" id="SM00184">
    <property type="entry name" value="RING"/>
    <property type="match status" value="1"/>
</dbReference>